<evidence type="ECO:0000313" key="2">
    <source>
        <dbReference type="EMBL" id="KAI1867450.1"/>
    </source>
</evidence>
<feature type="transmembrane region" description="Helical" evidence="1">
    <location>
        <begin position="109"/>
        <end position="136"/>
    </location>
</feature>
<gene>
    <name evidence="2" type="ORF">JX265_007252</name>
</gene>
<evidence type="ECO:0000256" key="1">
    <source>
        <dbReference type="SAM" id="Phobius"/>
    </source>
</evidence>
<comment type="caution">
    <text evidence="2">The sequence shown here is derived from an EMBL/GenBank/DDBJ whole genome shotgun (WGS) entry which is preliminary data.</text>
</comment>
<keyword evidence="3" id="KW-1185">Reference proteome</keyword>
<sequence length="180" mass="20057">MSFAALRKSPEHEDLAKLAEEHMQHDLDESDREVLKKAAGKVSLPATIGTLVGLGLGVYAAFRLRKVRMDMFRAFRASEKPTQVVFAGGRTESVPDVTPYLRPTRFGDIATYIFFGLGGTIVGGELGFVIGTWSAARTISRDPERRKRIETAYRRFKADYLRKEAKRLDDGGSVFSKSLL</sequence>
<dbReference type="AlphaFoldDB" id="A0A9P9WJZ3"/>
<keyword evidence="1" id="KW-0472">Membrane</keyword>
<evidence type="ECO:0008006" key="4">
    <source>
        <dbReference type="Google" id="ProtNLM"/>
    </source>
</evidence>
<protein>
    <recommendedName>
        <fullName evidence="4">Transmembrane protein</fullName>
    </recommendedName>
</protein>
<keyword evidence="1" id="KW-1133">Transmembrane helix</keyword>
<feature type="transmembrane region" description="Helical" evidence="1">
    <location>
        <begin position="42"/>
        <end position="62"/>
    </location>
</feature>
<keyword evidence="1" id="KW-0812">Transmembrane</keyword>
<accession>A0A9P9WJZ3</accession>
<proteinExistence type="predicted"/>
<reference evidence="2" key="1">
    <citation type="submission" date="2021-03" db="EMBL/GenBank/DDBJ databases">
        <title>Revisited historic fungal species revealed as producer of novel bioactive compounds through whole genome sequencing and comparative genomics.</title>
        <authorList>
            <person name="Vignolle G.A."/>
            <person name="Hochenegger N."/>
            <person name="Mach R.L."/>
            <person name="Mach-Aigner A.R."/>
            <person name="Javad Rahimi M."/>
            <person name="Salim K.A."/>
            <person name="Chan C.M."/>
            <person name="Lim L.B.L."/>
            <person name="Cai F."/>
            <person name="Druzhinina I.S."/>
            <person name="U'Ren J.M."/>
            <person name="Derntl C."/>
        </authorList>
    </citation>
    <scope>NUCLEOTIDE SEQUENCE</scope>
    <source>
        <strain evidence="2">TUCIM 5799</strain>
    </source>
</reference>
<name>A0A9P9WJZ3_9PEZI</name>
<dbReference type="OrthoDB" id="3365267at2759"/>
<dbReference type="Proteomes" id="UP000829685">
    <property type="component" value="Unassembled WGS sequence"/>
</dbReference>
<organism evidence="2 3">
    <name type="scientific">Neoarthrinium moseri</name>
    <dbReference type="NCBI Taxonomy" id="1658444"/>
    <lineage>
        <taxon>Eukaryota</taxon>
        <taxon>Fungi</taxon>
        <taxon>Dikarya</taxon>
        <taxon>Ascomycota</taxon>
        <taxon>Pezizomycotina</taxon>
        <taxon>Sordariomycetes</taxon>
        <taxon>Xylariomycetidae</taxon>
        <taxon>Amphisphaeriales</taxon>
        <taxon>Apiosporaceae</taxon>
        <taxon>Neoarthrinium</taxon>
    </lineage>
</organism>
<dbReference type="EMBL" id="JAFIMR010000018">
    <property type="protein sequence ID" value="KAI1867450.1"/>
    <property type="molecule type" value="Genomic_DNA"/>
</dbReference>
<evidence type="ECO:0000313" key="3">
    <source>
        <dbReference type="Proteomes" id="UP000829685"/>
    </source>
</evidence>